<evidence type="ECO:0000256" key="4">
    <source>
        <dbReference type="ARBA" id="ARBA00022837"/>
    </source>
</evidence>
<proteinExistence type="inferred from homology"/>
<dbReference type="PANTHER" id="PTHR42693">
    <property type="entry name" value="ARYLSULFATASE FAMILY MEMBER"/>
    <property type="match status" value="1"/>
</dbReference>
<dbReference type="Gene3D" id="3.40.720.10">
    <property type="entry name" value="Alkaline Phosphatase, subunit A"/>
    <property type="match status" value="2"/>
</dbReference>
<keyword evidence="7" id="KW-1185">Reference proteome</keyword>
<protein>
    <submittedName>
        <fullName evidence="6">Arylsulfatase</fullName>
    </submittedName>
</protein>
<evidence type="ECO:0000313" key="6">
    <source>
        <dbReference type="EMBL" id="GAF04435.1"/>
    </source>
</evidence>
<name>W7Y0J1_9BACT</name>
<keyword evidence="2" id="KW-0479">Metal-binding</keyword>
<feature type="domain" description="Sulfatase N-terminal" evidence="5">
    <location>
        <begin position="39"/>
        <end position="380"/>
    </location>
</feature>
<accession>W7Y0J1</accession>
<dbReference type="InterPro" id="IPR050738">
    <property type="entry name" value="Sulfatase"/>
</dbReference>
<keyword evidence="3" id="KW-0378">Hydrolase</keyword>
<dbReference type="InterPro" id="IPR000917">
    <property type="entry name" value="Sulfatase_N"/>
</dbReference>
<keyword evidence="4" id="KW-0106">Calcium</keyword>
<evidence type="ECO:0000256" key="1">
    <source>
        <dbReference type="ARBA" id="ARBA00008779"/>
    </source>
</evidence>
<dbReference type="GO" id="GO:0004065">
    <property type="term" value="F:arylsulfatase activity"/>
    <property type="evidence" value="ECO:0007669"/>
    <property type="project" value="TreeGrafter"/>
</dbReference>
<dbReference type="eggNOG" id="COG3119">
    <property type="taxonomic scope" value="Bacteria"/>
</dbReference>
<organism evidence="6 7">
    <name type="scientific">Saccharicrinis fermentans DSM 9555 = JCM 21142</name>
    <dbReference type="NCBI Taxonomy" id="869213"/>
    <lineage>
        <taxon>Bacteria</taxon>
        <taxon>Pseudomonadati</taxon>
        <taxon>Bacteroidota</taxon>
        <taxon>Bacteroidia</taxon>
        <taxon>Marinilabiliales</taxon>
        <taxon>Marinilabiliaceae</taxon>
        <taxon>Saccharicrinis</taxon>
    </lineage>
</organism>
<dbReference type="RefSeq" id="WP_081736045.1">
    <property type="nucleotide sequence ID" value="NZ_BAMD01000045.1"/>
</dbReference>
<dbReference type="Pfam" id="PF00884">
    <property type="entry name" value="Sulfatase"/>
    <property type="match status" value="1"/>
</dbReference>
<dbReference type="InterPro" id="IPR017850">
    <property type="entry name" value="Alkaline_phosphatase_core_sf"/>
</dbReference>
<dbReference type="EMBL" id="BAMD01000045">
    <property type="protein sequence ID" value="GAF04435.1"/>
    <property type="molecule type" value="Genomic_DNA"/>
</dbReference>
<dbReference type="Proteomes" id="UP000019402">
    <property type="component" value="Unassembled WGS sequence"/>
</dbReference>
<dbReference type="PROSITE" id="PS00523">
    <property type="entry name" value="SULFATASE_1"/>
    <property type="match status" value="1"/>
</dbReference>
<gene>
    <name evidence="6" type="ORF">JCM21142_83139</name>
</gene>
<dbReference type="GO" id="GO:0046872">
    <property type="term" value="F:metal ion binding"/>
    <property type="evidence" value="ECO:0007669"/>
    <property type="project" value="UniProtKB-KW"/>
</dbReference>
<dbReference type="STRING" id="869213.GCA_000517085_03810"/>
<comment type="similarity">
    <text evidence="1">Belongs to the sulfatase family.</text>
</comment>
<dbReference type="AlphaFoldDB" id="W7Y0J1"/>
<dbReference type="SUPFAM" id="SSF53649">
    <property type="entry name" value="Alkaline phosphatase-like"/>
    <property type="match status" value="1"/>
</dbReference>
<comment type="caution">
    <text evidence="6">The sequence shown here is derived from an EMBL/GenBank/DDBJ whole genome shotgun (WGS) entry which is preliminary data.</text>
</comment>
<dbReference type="PANTHER" id="PTHR42693:SF53">
    <property type="entry name" value="ENDO-4-O-SULFATASE"/>
    <property type="match status" value="1"/>
</dbReference>
<dbReference type="InterPro" id="IPR024607">
    <property type="entry name" value="Sulfatase_CS"/>
</dbReference>
<evidence type="ECO:0000313" key="7">
    <source>
        <dbReference type="Proteomes" id="UP000019402"/>
    </source>
</evidence>
<evidence type="ECO:0000256" key="3">
    <source>
        <dbReference type="ARBA" id="ARBA00022801"/>
    </source>
</evidence>
<reference evidence="6 7" key="1">
    <citation type="journal article" date="2014" name="Genome Announc.">
        <title>Draft Genome Sequence of Cytophaga fermentans JCM 21142T, a Facultative Anaerobe Isolated from Marine Mud.</title>
        <authorList>
            <person name="Starns D."/>
            <person name="Oshima K."/>
            <person name="Suda W."/>
            <person name="Iino T."/>
            <person name="Yuki M."/>
            <person name="Inoue J."/>
            <person name="Kitamura K."/>
            <person name="Iida T."/>
            <person name="Darby A."/>
            <person name="Hattori M."/>
            <person name="Ohkuma M."/>
        </authorList>
    </citation>
    <scope>NUCLEOTIDE SEQUENCE [LARGE SCALE GENOMIC DNA]</scope>
    <source>
        <strain evidence="6 7">JCM 21142</strain>
    </source>
</reference>
<sequence length="503" mass="57080">MDKTRIKLKSIAKIMIGTVLFFAINPHCNSAKKQSSKKPNIILIMADDLGWGDTGYNGNKIIKTPYLDEMAKEGVRFNRFYSASAVCSPTRASVLTGRNPYRTGVFYANIGILRPEEVTIPELLKKEGYTTGHFGKWHLGTLTTKERDANRGKPGSIKEYNPPIKHGYDVAFVSESKVPTYDPMKKPLQRYNKKGWDYLKEGEEFKDYGTHYWDINGNKVVDNLEGDDSRVIMDRVIPFIGKANSKEQPFLAVIWFHTPHMPCVAGPKYQEMYKNNGVLMRNYAGCITAMDEQVGRLRAYLEKVGADSNTMIWFCSDNGPESGNPGTAGGFRDRKRSLHEGGIRVPGIMVWPEKVKKGFQTDIPCVTSDYLPTIMDVLNIKEKSAPNKLDGISLLPLLEGKMKERSKPIGFCIKNQMSLSDNRYKLYVKDGQFELYDIVSDPYEEKNIKKEEFSDESNLLKKGLMKFIESCKSSFEGEEYGKASFDKLNQKWPDPLKHANKKK</sequence>
<evidence type="ECO:0000259" key="5">
    <source>
        <dbReference type="Pfam" id="PF00884"/>
    </source>
</evidence>
<evidence type="ECO:0000256" key="2">
    <source>
        <dbReference type="ARBA" id="ARBA00022723"/>
    </source>
</evidence>